<comment type="caution">
    <text evidence="2">The sequence shown here is derived from an EMBL/GenBank/DDBJ whole genome shotgun (WGS) entry which is preliminary data.</text>
</comment>
<keyword evidence="1" id="KW-0472">Membrane</keyword>
<evidence type="ECO:0000313" key="2">
    <source>
        <dbReference type="EMBL" id="MBF9067541.1"/>
    </source>
</evidence>
<dbReference type="EMBL" id="JADPRT010000002">
    <property type="protein sequence ID" value="MBF9067541.1"/>
    <property type="molecule type" value="Genomic_DNA"/>
</dbReference>
<protein>
    <submittedName>
        <fullName evidence="2">Uncharacterized protein</fullName>
    </submittedName>
</protein>
<feature type="transmembrane region" description="Helical" evidence="1">
    <location>
        <begin position="27"/>
        <end position="44"/>
    </location>
</feature>
<keyword evidence="1" id="KW-0812">Transmembrane</keyword>
<name>A0A931AZF7_9ACTN</name>
<feature type="transmembrane region" description="Helical" evidence="1">
    <location>
        <begin position="78"/>
        <end position="103"/>
    </location>
</feature>
<reference evidence="2" key="1">
    <citation type="submission" date="2020-11" db="EMBL/GenBank/DDBJ databases">
        <title>Isolation and identification of active actinomycetes.</title>
        <authorList>
            <person name="Yu B."/>
        </authorList>
    </citation>
    <scope>NUCLEOTIDE SEQUENCE</scope>
    <source>
        <strain evidence="2">NEAU-YB345</strain>
    </source>
</reference>
<keyword evidence="3" id="KW-1185">Reference proteome</keyword>
<gene>
    <name evidence="2" type="ORF">I2501_05740</name>
</gene>
<keyword evidence="1" id="KW-1133">Transmembrane helix</keyword>
<evidence type="ECO:0000313" key="3">
    <source>
        <dbReference type="Proteomes" id="UP000657385"/>
    </source>
</evidence>
<evidence type="ECO:0000256" key="1">
    <source>
        <dbReference type="SAM" id="Phobius"/>
    </source>
</evidence>
<dbReference type="Proteomes" id="UP000657385">
    <property type="component" value="Unassembled WGS sequence"/>
</dbReference>
<accession>A0A931AZF7</accession>
<organism evidence="2 3">
    <name type="scientific">Streptacidiphilus fuscans</name>
    <dbReference type="NCBI Taxonomy" id="2789292"/>
    <lineage>
        <taxon>Bacteria</taxon>
        <taxon>Bacillati</taxon>
        <taxon>Actinomycetota</taxon>
        <taxon>Actinomycetes</taxon>
        <taxon>Kitasatosporales</taxon>
        <taxon>Streptomycetaceae</taxon>
        <taxon>Streptacidiphilus</taxon>
    </lineage>
</organism>
<proteinExistence type="predicted"/>
<dbReference type="AlphaFoldDB" id="A0A931AZF7"/>
<dbReference type="RefSeq" id="WP_196192712.1">
    <property type="nucleotide sequence ID" value="NZ_JADPRT010000002.1"/>
</dbReference>
<sequence length="138" mass="15364">MVAIATVAGSAFYGVGSSHLQPTVRDLTLAAMGVLVLVGLAFGVRESVLVNRTTLTPEEWRQRRQEARRRLPWPVKMMMNSVVLILLLPATGPVLFGFALSWLPGTTLGRELPEERGARARLQADQQRYDRLFHRDPA</sequence>